<feature type="binding site" evidence="7">
    <location>
        <position position="116"/>
    </location>
    <ligand>
        <name>ATP</name>
        <dbReference type="ChEBI" id="CHEBI:30616"/>
    </ligand>
</feature>
<dbReference type="Proteomes" id="UP000033695">
    <property type="component" value="Unassembled WGS sequence"/>
</dbReference>
<dbReference type="HOGENOM" id="CLU_057607_4_0_9"/>
<dbReference type="UniPathway" id="UPA00053">
    <property type="reaction ID" value="UER00088"/>
</dbReference>
<comment type="catalytic activity">
    <reaction evidence="7">
        <text>shikimate + ATP = 3-phosphoshikimate + ADP + H(+)</text>
        <dbReference type="Rhea" id="RHEA:13121"/>
        <dbReference type="ChEBI" id="CHEBI:15378"/>
        <dbReference type="ChEBI" id="CHEBI:30616"/>
        <dbReference type="ChEBI" id="CHEBI:36208"/>
        <dbReference type="ChEBI" id="CHEBI:145989"/>
        <dbReference type="ChEBI" id="CHEBI:456216"/>
        <dbReference type="EC" id="2.7.1.71"/>
    </reaction>
</comment>
<organism evidence="8 9">
    <name type="scientific">Bombilactobacillus mellis</name>
    <dbReference type="NCBI Taxonomy" id="1218508"/>
    <lineage>
        <taxon>Bacteria</taxon>
        <taxon>Bacillati</taxon>
        <taxon>Bacillota</taxon>
        <taxon>Bacilli</taxon>
        <taxon>Lactobacillales</taxon>
        <taxon>Lactobacillaceae</taxon>
        <taxon>Bombilactobacillus</taxon>
    </lineage>
</organism>
<keyword evidence="3 7" id="KW-0547">Nucleotide-binding</keyword>
<dbReference type="PATRIC" id="fig|1218508.4.peg.165"/>
<dbReference type="GO" id="GO:0004765">
    <property type="term" value="F:shikimate kinase activity"/>
    <property type="evidence" value="ECO:0007669"/>
    <property type="project" value="UniProtKB-UniRule"/>
</dbReference>
<dbReference type="OrthoDB" id="9800332at2"/>
<dbReference type="RefSeq" id="WP_045922072.1">
    <property type="nucleotide sequence ID" value="NZ_JBHTHW010000004.1"/>
</dbReference>
<feature type="binding site" evidence="7">
    <location>
        <position position="32"/>
    </location>
    <ligand>
        <name>substrate</name>
    </ligand>
</feature>
<comment type="pathway">
    <text evidence="7">Metabolic intermediate biosynthesis; chorismate biosynthesis; chorismate from D-erythrose 4-phosphate and phosphoenolpyruvate: step 5/7.</text>
</comment>
<dbReference type="EC" id="2.7.1.71" evidence="7"/>
<evidence type="ECO:0000256" key="4">
    <source>
        <dbReference type="ARBA" id="ARBA00022777"/>
    </source>
</evidence>
<dbReference type="InterPro" id="IPR027417">
    <property type="entry name" value="P-loop_NTPase"/>
</dbReference>
<dbReference type="GO" id="GO:0005524">
    <property type="term" value="F:ATP binding"/>
    <property type="evidence" value="ECO:0007669"/>
    <property type="project" value="UniProtKB-UniRule"/>
</dbReference>
<evidence type="ECO:0000256" key="2">
    <source>
        <dbReference type="ARBA" id="ARBA00022679"/>
    </source>
</evidence>
<dbReference type="GO" id="GO:0009423">
    <property type="term" value="P:chorismate biosynthetic process"/>
    <property type="evidence" value="ECO:0007669"/>
    <property type="project" value="UniProtKB-UniRule"/>
</dbReference>
<keyword evidence="2 7" id="KW-0808">Transferase</keyword>
<keyword evidence="6 7" id="KW-0057">Aromatic amino acid biosynthesis</keyword>
<keyword evidence="1 7" id="KW-0028">Amino-acid biosynthesis</keyword>
<dbReference type="PANTHER" id="PTHR21087:SF16">
    <property type="entry name" value="SHIKIMATE KINASE 1, CHLOROPLASTIC"/>
    <property type="match status" value="1"/>
</dbReference>
<feature type="binding site" evidence="7">
    <location>
        <position position="77"/>
    </location>
    <ligand>
        <name>substrate</name>
    </ligand>
</feature>
<dbReference type="InterPro" id="IPR000623">
    <property type="entry name" value="Shikimate_kinase/TSH1"/>
</dbReference>
<dbReference type="PANTHER" id="PTHR21087">
    <property type="entry name" value="SHIKIMATE KINASE"/>
    <property type="match status" value="1"/>
</dbReference>
<dbReference type="GO" id="GO:0000287">
    <property type="term" value="F:magnesium ion binding"/>
    <property type="evidence" value="ECO:0007669"/>
    <property type="project" value="UniProtKB-UniRule"/>
</dbReference>
<feature type="binding site" evidence="7">
    <location>
        <position position="134"/>
    </location>
    <ligand>
        <name>substrate</name>
    </ligand>
</feature>
<accession>A0A0F4KXJ9</accession>
<protein>
    <recommendedName>
        <fullName evidence="7">Shikimate kinase</fullName>
        <shortName evidence="7">SK</shortName>
        <ecNumber evidence="7">2.7.1.71</ecNumber>
    </recommendedName>
</protein>
<evidence type="ECO:0000256" key="7">
    <source>
        <dbReference type="HAMAP-Rule" id="MF_00109"/>
    </source>
</evidence>
<comment type="function">
    <text evidence="7">Catalyzes the specific phosphorylation of the 3-hydroxyl group of shikimic acid using ATP as a cosubstrate.</text>
</comment>
<evidence type="ECO:0000313" key="8">
    <source>
        <dbReference type="EMBL" id="KJY51115.1"/>
    </source>
</evidence>
<comment type="subcellular location">
    <subcellularLocation>
        <location evidence="7">Cytoplasm</location>
    </subcellularLocation>
</comment>
<keyword evidence="7" id="KW-0963">Cytoplasm</keyword>
<comment type="similarity">
    <text evidence="7">Belongs to the shikimate kinase family.</text>
</comment>
<name>A0A0F4KXJ9_9LACO</name>
<dbReference type="EMBL" id="JXBZ01000002">
    <property type="protein sequence ID" value="KJY51115.1"/>
    <property type="molecule type" value="Genomic_DNA"/>
</dbReference>
<dbReference type="GO" id="GO:0005829">
    <property type="term" value="C:cytosol"/>
    <property type="evidence" value="ECO:0007669"/>
    <property type="project" value="TreeGrafter"/>
</dbReference>
<dbReference type="Gene3D" id="3.40.50.300">
    <property type="entry name" value="P-loop containing nucleotide triphosphate hydrolases"/>
    <property type="match status" value="1"/>
</dbReference>
<evidence type="ECO:0000256" key="5">
    <source>
        <dbReference type="ARBA" id="ARBA00022840"/>
    </source>
</evidence>
<feature type="binding site" evidence="7">
    <location>
        <position position="14"/>
    </location>
    <ligand>
        <name>Mg(2+)</name>
        <dbReference type="ChEBI" id="CHEBI:18420"/>
    </ligand>
</feature>
<dbReference type="SUPFAM" id="SSF52540">
    <property type="entry name" value="P-loop containing nucleoside triphosphate hydrolases"/>
    <property type="match status" value="1"/>
</dbReference>
<dbReference type="GO" id="GO:0008652">
    <property type="term" value="P:amino acid biosynthetic process"/>
    <property type="evidence" value="ECO:0007669"/>
    <property type="project" value="UniProtKB-KW"/>
</dbReference>
<comment type="cofactor">
    <cofactor evidence="7">
        <name>Mg(2+)</name>
        <dbReference type="ChEBI" id="CHEBI:18420"/>
    </cofactor>
    <text evidence="7">Binds 1 Mg(2+) ion per subunit.</text>
</comment>
<comment type="subunit">
    <text evidence="7">Monomer.</text>
</comment>
<dbReference type="GO" id="GO:0009073">
    <property type="term" value="P:aromatic amino acid family biosynthetic process"/>
    <property type="evidence" value="ECO:0007669"/>
    <property type="project" value="UniProtKB-KW"/>
</dbReference>
<feature type="binding site" evidence="7">
    <location>
        <begin position="10"/>
        <end position="15"/>
    </location>
    <ligand>
        <name>ATP</name>
        <dbReference type="ChEBI" id="CHEBI:30616"/>
    </ligand>
</feature>
<keyword evidence="7" id="KW-0479">Metal-binding</keyword>
<keyword evidence="7" id="KW-0460">Magnesium</keyword>
<sequence length="167" mass="18563">MQVILIGFMGSGKTTIGQLLARTLATNHIDLDEFIMQKAQQSITEIFATKGETYFRQLEQLYLKQTLKLPGVLSTGGGTPIIAPNAALLAHSKIPIVWLSTNIQTTFQRIQNDTSRPLVNDLDTTALIKLQKKRNPLYQALANIIIPTDELTPQQIVAQIQRQLKLA</sequence>
<evidence type="ECO:0000256" key="3">
    <source>
        <dbReference type="ARBA" id="ARBA00022741"/>
    </source>
</evidence>
<keyword evidence="4 7" id="KW-0418">Kinase</keyword>
<proteinExistence type="inferred from homology"/>
<dbReference type="CDD" id="cd00464">
    <property type="entry name" value="SK"/>
    <property type="match status" value="1"/>
</dbReference>
<reference evidence="8 9" key="1">
    <citation type="submission" date="2014-12" db="EMBL/GenBank/DDBJ databases">
        <title>Comparative genomics of the lactic acid bacteria isolated from the honey bee gut.</title>
        <authorList>
            <person name="Ellegaard K.M."/>
            <person name="Tamarit D."/>
            <person name="Javelind E."/>
            <person name="Olofsson T."/>
            <person name="Andersson S.G."/>
            <person name="Vasquez A."/>
        </authorList>
    </citation>
    <scope>NUCLEOTIDE SEQUENCE [LARGE SCALE GENOMIC DNA]</scope>
    <source>
        <strain evidence="8 9">Hon2</strain>
    </source>
</reference>
<comment type="caution">
    <text evidence="8">The sequence shown here is derived from an EMBL/GenBank/DDBJ whole genome shotgun (WGS) entry which is preliminary data.</text>
</comment>
<evidence type="ECO:0000256" key="1">
    <source>
        <dbReference type="ARBA" id="ARBA00022605"/>
    </source>
</evidence>
<dbReference type="HAMAP" id="MF_00109">
    <property type="entry name" value="Shikimate_kinase"/>
    <property type="match status" value="1"/>
</dbReference>
<dbReference type="InterPro" id="IPR031322">
    <property type="entry name" value="Shikimate/glucono_kinase"/>
</dbReference>
<evidence type="ECO:0000256" key="6">
    <source>
        <dbReference type="ARBA" id="ARBA00023141"/>
    </source>
</evidence>
<dbReference type="Pfam" id="PF01202">
    <property type="entry name" value="SKI"/>
    <property type="match status" value="1"/>
</dbReference>
<dbReference type="STRING" id="1218508.JG29_01590"/>
<keyword evidence="5 7" id="KW-0067">ATP-binding</keyword>
<dbReference type="PRINTS" id="PR01100">
    <property type="entry name" value="SHIKIMTKNASE"/>
</dbReference>
<gene>
    <name evidence="8" type="primary">aroI</name>
    <name evidence="7" type="synonym">aroK</name>
    <name evidence="8" type="ORF">JG29_01590</name>
</gene>
<comment type="caution">
    <text evidence="7">Lacks conserved residue(s) required for the propagation of feature annotation.</text>
</comment>
<dbReference type="AlphaFoldDB" id="A0A0F4KXJ9"/>
<feature type="binding site" evidence="7">
    <location>
        <position position="56"/>
    </location>
    <ligand>
        <name>substrate</name>
    </ligand>
</feature>
<keyword evidence="9" id="KW-1185">Reference proteome</keyword>
<evidence type="ECO:0000313" key="9">
    <source>
        <dbReference type="Proteomes" id="UP000033695"/>
    </source>
</evidence>